<reference evidence="1" key="1">
    <citation type="submission" date="2020-05" db="EMBL/GenBank/DDBJ databases">
        <authorList>
            <person name="Chiriac C."/>
            <person name="Salcher M."/>
            <person name="Ghai R."/>
            <person name="Kavagutti S V."/>
        </authorList>
    </citation>
    <scope>NUCLEOTIDE SEQUENCE</scope>
</reference>
<organism evidence="1">
    <name type="scientific">uncultured Caudovirales phage</name>
    <dbReference type="NCBI Taxonomy" id="2100421"/>
    <lineage>
        <taxon>Viruses</taxon>
        <taxon>Duplodnaviria</taxon>
        <taxon>Heunggongvirae</taxon>
        <taxon>Uroviricota</taxon>
        <taxon>Caudoviricetes</taxon>
        <taxon>Peduoviridae</taxon>
        <taxon>Maltschvirus</taxon>
        <taxon>Maltschvirus maltsch</taxon>
    </lineage>
</organism>
<evidence type="ECO:0000313" key="1">
    <source>
        <dbReference type="EMBL" id="CAB4215638.1"/>
    </source>
</evidence>
<accession>A0A6J5SNW4</accession>
<name>A0A6J5SNW4_9CAUD</name>
<protein>
    <submittedName>
        <fullName evidence="1">Uncharacterized protein</fullName>
    </submittedName>
</protein>
<sequence length="46" mass="5618">MPFFWDKEEQEGVISDLERKIEEQKNIDKLWEEYDRKLAEKNGSES</sequence>
<dbReference type="EMBL" id="LR797431">
    <property type="protein sequence ID" value="CAB4215638.1"/>
    <property type="molecule type" value="Genomic_DNA"/>
</dbReference>
<gene>
    <name evidence="1" type="ORF">UFOVP1483_31</name>
</gene>
<proteinExistence type="predicted"/>